<keyword evidence="2" id="KW-1185">Reference proteome</keyword>
<accession>M9L788</accession>
<organism evidence="1 2">
    <name type="scientific">Paenibacillus popilliae ATCC 14706</name>
    <dbReference type="NCBI Taxonomy" id="1212764"/>
    <lineage>
        <taxon>Bacteria</taxon>
        <taxon>Bacillati</taxon>
        <taxon>Bacillota</taxon>
        <taxon>Bacilli</taxon>
        <taxon>Bacillales</taxon>
        <taxon>Paenibacillaceae</taxon>
        <taxon>Paenibacillus</taxon>
    </lineage>
</organism>
<protein>
    <submittedName>
        <fullName evidence="1">Uncharacterized protein</fullName>
    </submittedName>
</protein>
<dbReference type="EMBL" id="BALG01000004">
    <property type="protein sequence ID" value="GAC40757.1"/>
    <property type="molecule type" value="Genomic_DNA"/>
</dbReference>
<evidence type="ECO:0000313" key="2">
    <source>
        <dbReference type="Proteomes" id="UP000029453"/>
    </source>
</evidence>
<dbReference type="AlphaFoldDB" id="M9L788"/>
<dbReference type="Proteomes" id="UP000029453">
    <property type="component" value="Unassembled WGS sequence"/>
</dbReference>
<evidence type="ECO:0000313" key="1">
    <source>
        <dbReference type="EMBL" id="GAC40757.1"/>
    </source>
</evidence>
<name>M9L788_PAEPP</name>
<reference evidence="1 2" key="1">
    <citation type="submission" date="2012-10" db="EMBL/GenBank/DDBJ databases">
        <title>Draft Genome Sequence of Paenibacillus popilliae ATCC 14706T.</title>
        <authorList>
            <person name="Iiyama K."/>
            <person name="Mori K."/>
            <person name="Mon H."/>
            <person name="Chieda Y."/>
            <person name="Lee J.M."/>
            <person name="Kusakabe T."/>
            <person name="Tashiro K."/>
            <person name="Asano S."/>
            <person name="Yasunaga-Aoki C."/>
            <person name="Shimizu S."/>
        </authorList>
    </citation>
    <scope>NUCLEOTIDE SEQUENCE [LARGE SCALE GENOMIC DNA]</scope>
    <source>
        <strain evidence="1 2">ATCC 14706</strain>
    </source>
</reference>
<gene>
    <name evidence="1" type="ORF">PPOP_0084</name>
</gene>
<comment type="caution">
    <text evidence="1">The sequence shown here is derived from an EMBL/GenBank/DDBJ whole genome shotgun (WGS) entry which is preliminary data.</text>
</comment>
<proteinExistence type="predicted"/>
<sequence>MISKDFRTSNVDCDMAIMNTTTLAKIIITTEELSANADVAASANSATEGIYLVLEPSDSDYESVGLSHQ</sequence>
<dbReference type="RefSeq" id="WP_006283972.1">
    <property type="nucleotide sequence ID" value="NZ_AB931111.1"/>
</dbReference>